<dbReference type="GO" id="GO:0140291">
    <property type="term" value="P:peptidyl-glutamate ADP-deribosylation"/>
    <property type="evidence" value="ECO:0007669"/>
    <property type="project" value="TreeGrafter"/>
</dbReference>
<dbReference type="SUPFAM" id="SSF52949">
    <property type="entry name" value="Macro domain-like"/>
    <property type="match status" value="1"/>
</dbReference>
<evidence type="ECO:0008006" key="3">
    <source>
        <dbReference type="Google" id="ProtNLM"/>
    </source>
</evidence>
<dbReference type="Gene3D" id="3.40.220.10">
    <property type="entry name" value="Leucine Aminopeptidase, subunit E, domain 1"/>
    <property type="match status" value="1"/>
</dbReference>
<dbReference type="InParanoid" id="A0A3Q1GCX1"/>
<dbReference type="InterPro" id="IPR050892">
    <property type="entry name" value="ADP-ribose_metab_enzymes"/>
</dbReference>
<proteinExistence type="predicted"/>
<evidence type="ECO:0000313" key="2">
    <source>
        <dbReference type="Proteomes" id="UP000257200"/>
    </source>
</evidence>
<reference evidence="1" key="2">
    <citation type="submission" date="2025-09" db="UniProtKB">
        <authorList>
            <consortium name="Ensembl"/>
        </authorList>
    </citation>
    <scope>IDENTIFICATION</scope>
</reference>
<dbReference type="Proteomes" id="UP000257200">
    <property type="component" value="Unplaced"/>
</dbReference>
<dbReference type="PANTHER" id="PTHR12521">
    <property type="entry name" value="PROTEIN C6ORF130"/>
    <property type="match status" value="1"/>
</dbReference>
<reference evidence="1" key="1">
    <citation type="submission" date="2025-08" db="UniProtKB">
        <authorList>
            <consortium name="Ensembl"/>
        </authorList>
    </citation>
    <scope>IDENTIFICATION</scope>
</reference>
<dbReference type="GeneTree" id="ENSGT00940000175052"/>
<protein>
    <recommendedName>
        <fullName evidence="3">Macro domain-containing protein</fullName>
    </recommendedName>
</protein>
<dbReference type="Ensembl" id="ENSAPOT00000031267.1">
    <property type="protein sequence ID" value="ENSAPOP00000028063.1"/>
    <property type="gene ID" value="ENSAPOG00000013041.1"/>
</dbReference>
<keyword evidence="2" id="KW-1185">Reference proteome</keyword>
<dbReference type="PANTHER" id="PTHR12521:SF0">
    <property type="entry name" value="ADP-RIBOSE GLYCOHYDROLASE OARD1"/>
    <property type="match status" value="1"/>
</dbReference>
<organism evidence="1 2">
    <name type="scientific">Acanthochromis polyacanthus</name>
    <name type="common">spiny chromis</name>
    <dbReference type="NCBI Taxonomy" id="80966"/>
    <lineage>
        <taxon>Eukaryota</taxon>
        <taxon>Metazoa</taxon>
        <taxon>Chordata</taxon>
        <taxon>Craniata</taxon>
        <taxon>Vertebrata</taxon>
        <taxon>Euteleostomi</taxon>
        <taxon>Actinopterygii</taxon>
        <taxon>Neopterygii</taxon>
        <taxon>Teleostei</taxon>
        <taxon>Neoteleostei</taxon>
        <taxon>Acanthomorphata</taxon>
        <taxon>Ovalentaria</taxon>
        <taxon>Pomacentridae</taxon>
        <taxon>Acanthochromis</taxon>
    </lineage>
</organism>
<dbReference type="AlphaFoldDB" id="A0A3Q1GCX1"/>
<dbReference type="InterPro" id="IPR043472">
    <property type="entry name" value="Macro_dom-like"/>
</dbReference>
<accession>A0A3Q1GCX1</accession>
<evidence type="ECO:0000313" key="1">
    <source>
        <dbReference type="Ensembl" id="ENSAPOP00000028063.1"/>
    </source>
</evidence>
<sequence length="63" mass="6962">MADRRSPQVKPELLKQVTGNLFDCPNDEVLAHCISADCRMGAGIAVLFKQKFKGVSELLKQSE</sequence>
<name>A0A3Q1GCX1_9TELE</name>